<dbReference type="PROSITE" id="PS51009">
    <property type="entry name" value="CYTCII"/>
    <property type="match status" value="1"/>
</dbReference>
<proteinExistence type="predicted"/>
<protein>
    <submittedName>
        <fullName evidence="2">Cytochrome c</fullName>
    </submittedName>
</protein>
<dbReference type="AlphaFoldDB" id="A0A1C3JAF0"/>
<sequence>MKKFTIALIIALPTIALPMISAAAADVVNNRQQAFSSIEEVSKQVDSELNNSDVDWLKVGELSEMLVEHGDVLNASFAEADKGGKAKKEIWSKPEKFNQLMLQMNQGFAELYQASVEQDLSSAEQGLNSANKTCKGCHRTYRSRW</sequence>
<keyword evidence="3" id="KW-1185">Reference proteome</keyword>
<dbReference type="InterPro" id="IPR002321">
    <property type="entry name" value="Cyt_c_II"/>
</dbReference>
<dbReference type="GO" id="GO:0009055">
    <property type="term" value="F:electron transfer activity"/>
    <property type="evidence" value="ECO:0007669"/>
    <property type="project" value="InterPro"/>
</dbReference>
<organism evidence="2 3">
    <name type="scientific">Vibrio celticus</name>
    <dbReference type="NCBI Taxonomy" id="446372"/>
    <lineage>
        <taxon>Bacteria</taxon>
        <taxon>Pseudomonadati</taxon>
        <taxon>Pseudomonadota</taxon>
        <taxon>Gammaproteobacteria</taxon>
        <taxon>Vibrionales</taxon>
        <taxon>Vibrionaceae</taxon>
        <taxon>Vibrio</taxon>
    </lineage>
</organism>
<dbReference type="Proteomes" id="UP000092819">
    <property type="component" value="Unassembled WGS sequence"/>
</dbReference>
<dbReference type="GO" id="GO:0022900">
    <property type="term" value="P:electron transport chain"/>
    <property type="evidence" value="ECO:0007669"/>
    <property type="project" value="InterPro"/>
</dbReference>
<accession>A0A1C3JAF0</accession>
<feature type="chain" id="PRO_5008676437" evidence="1">
    <location>
        <begin position="25"/>
        <end position="145"/>
    </location>
</feature>
<dbReference type="Pfam" id="PF01322">
    <property type="entry name" value="Cytochrom_C_2"/>
    <property type="match status" value="1"/>
</dbReference>
<evidence type="ECO:0000313" key="3">
    <source>
        <dbReference type="Proteomes" id="UP000092819"/>
    </source>
</evidence>
<dbReference type="SUPFAM" id="SSF47175">
    <property type="entry name" value="Cytochromes"/>
    <property type="match status" value="1"/>
</dbReference>
<feature type="signal peptide" evidence="1">
    <location>
        <begin position="1"/>
        <end position="24"/>
    </location>
</feature>
<gene>
    <name evidence="2" type="ORF">VCE7224_00866</name>
</gene>
<dbReference type="GO" id="GO:0020037">
    <property type="term" value="F:heme binding"/>
    <property type="evidence" value="ECO:0007669"/>
    <property type="project" value="InterPro"/>
</dbReference>
<dbReference type="EMBL" id="FLQZ01000016">
    <property type="protein sequence ID" value="SBT12124.1"/>
    <property type="molecule type" value="Genomic_DNA"/>
</dbReference>
<name>A0A1C3JAF0_9VIBR</name>
<dbReference type="Gene3D" id="1.20.120.10">
    <property type="entry name" value="Cytochrome c/b562"/>
    <property type="match status" value="1"/>
</dbReference>
<dbReference type="GO" id="GO:0005506">
    <property type="term" value="F:iron ion binding"/>
    <property type="evidence" value="ECO:0007669"/>
    <property type="project" value="InterPro"/>
</dbReference>
<evidence type="ECO:0000313" key="2">
    <source>
        <dbReference type="EMBL" id="SBT12124.1"/>
    </source>
</evidence>
<dbReference type="InterPro" id="IPR010980">
    <property type="entry name" value="Cyt_c/b562"/>
</dbReference>
<keyword evidence="1" id="KW-0732">Signal</keyword>
<dbReference type="RefSeq" id="WP_065675668.1">
    <property type="nucleotide sequence ID" value="NZ_AP025463.1"/>
</dbReference>
<reference evidence="3" key="1">
    <citation type="submission" date="2016-06" db="EMBL/GenBank/DDBJ databases">
        <authorList>
            <person name="Rodrigo-Torres L."/>
            <person name="Arahal D.R."/>
        </authorList>
    </citation>
    <scope>NUCLEOTIDE SEQUENCE [LARGE SCALE GENOMIC DNA]</scope>
    <source>
        <strain evidence="3">CECT 7224</strain>
    </source>
</reference>
<evidence type="ECO:0000256" key="1">
    <source>
        <dbReference type="SAM" id="SignalP"/>
    </source>
</evidence>